<dbReference type="InterPro" id="IPR023577">
    <property type="entry name" value="CYTH_domain"/>
</dbReference>
<accession>A0A1H6QQ40</accession>
<dbReference type="Pfam" id="PF01928">
    <property type="entry name" value="CYTH"/>
    <property type="match status" value="1"/>
</dbReference>
<dbReference type="Gene3D" id="2.40.320.10">
    <property type="entry name" value="Hypothetical Protein Pfu-838710-001"/>
    <property type="match status" value="1"/>
</dbReference>
<feature type="domain" description="CYTH" evidence="1">
    <location>
        <begin position="2"/>
        <end position="206"/>
    </location>
</feature>
<dbReference type="SMART" id="SM01118">
    <property type="entry name" value="CYTH"/>
    <property type="match status" value="1"/>
</dbReference>
<keyword evidence="3" id="KW-1185">Reference proteome</keyword>
<dbReference type="Proteomes" id="UP000242999">
    <property type="component" value="Unassembled WGS sequence"/>
</dbReference>
<dbReference type="PANTHER" id="PTHR39569">
    <property type="entry name" value="INORGANIC TRIPHOSPHATASE"/>
    <property type="match status" value="1"/>
</dbReference>
<protein>
    <submittedName>
        <fullName evidence="2">CYTH domain-containing protein</fullName>
    </submittedName>
</protein>
<dbReference type="PROSITE" id="PS51707">
    <property type="entry name" value="CYTH"/>
    <property type="match status" value="1"/>
</dbReference>
<dbReference type="GO" id="GO:0046872">
    <property type="term" value="F:metal ion binding"/>
    <property type="evidence" value="ECO:0007669"/>
    <property type="project" value="TreeGrafter"/>
</dbReference>
<dbReference type="STRING" id="64971.SAMN05421831_102101"/>
<dbReference type="InterPro" id="IPR033469">
    <property type="entry name" value="CYTH-like_dom_sf"/>
</dbReference>
<name>A0A1H6QQ40_9GAMM</name>
<dbReference type="CDD" id="cd07756">
    <property type="entry name" value="CYTH-like_Pase_CHAD"/>
    <property type="match status" value="1"/>
</dbReference>
<dbReference type="AlphaFoldDB" id="A0A1H6QQ40"/>
<sequence>MAHEIELKLILAPQHTARLRQHPVLQGQQPDTQTLQNLYFDTPDGVLNQHKMALRIRRCGMHSVQTLKTKGSSQGGVHQRGEWEWPLAQDAGLNVAALMQLQQEESSLPVLDWQKLSLQETFRTDFQRTTWVLSWARPYAKIEVVLDEGEVKAGGRKERLSELELEVLDGDPQALFALAKVLASHLALHLSPISKAQRALRLLQPKQHAYSPDRPQWQAQTPAVQVLADLLSYHASRWQSAHEEIQGYDRWQALGVAIDAVRQVRVLLHAWSHLHGRASTYDLRSRLNRLEIAYGPLWDSLQSESLASRWQVQLPQEGLISTQVDAQTLIAALLQRPYSQQHWPLPQKVLTEWDVIEDTQSTNKQQEKQQKNWVRLVYLPPMVRRAYYRQVQENADFARIWIELMALVHQGLQQVQSTPSLRLDWQTYWQQHLRPYAQSVKTMRWPKQPLVAQDWLARQTFVDKLVICWRYPTPAHVKDIQGLLQLQAGIAQIPAWQILLNLTPQTQQSTQHLTQGFREHLLNLSRLAHGLNVSATT</sequence>
<dbReference type="PANTHER" id="PTHR39569:SF1">
    <property type="entry name" value="INORGANIC TRIPHOSPHATASE"/>
    <property type="match status" value="1"/>
</dbReference>
<proteinExistence type="predicted"/>
<evidence type="ECO:0000259" key="1">
    <source>
        <dbReference type="PROSITE" id="PS51707"/>
    </source>
</evidence>
<dbReference type="InterPro" id="IPR039013">
    <property type="entry name" value="YgiF"/>
</dbReference>
<dbReference type="RefSeq" id="WP_093308450.1">
    <property type="nucleotide sequence ID" value="NZ_FNYH01000002.1"/>
</dbReference>
<dbReference type="GO" id="GO:0050355">
    <property type="term" value="F:inorganic triphosphate phosphatase activity"/>
    <property type="evidence" value="ECO:0007669"/>
    <property type="project" value="InterPro"/>
</dbReference>
<dbReference type="EMBL" id="FNYH01000002">
    <property type="protein sequence ID" value="SEI45729.1"/>
    <property type="molecule type" value="Genomic_DNA"/>
</dbReference>
<reference evidence="3" key="1">
    <citation type="submission" date="2016-10" db="EMBL/GenBank/DDBJ databases">
        <authorList>
            <person name="Varghese N."/>
            <person name="Submissions S."/>
        </authorList>
    </citation>
    <scope>NUCLEOTIDE SEQUENCE [LARGE SCALE GENOMIC DNA]</scope>
    <source>
        <strain evidence="3">DSM 7165</strain>
    </source>
</reference>
<dbReference type="OrthoDB" id="3034217at2"/>
<evidence type="ECO:0000313" key="3">
    <source>
        <dbReference type="Proteomes" id="UP000242999"/>
    </source>
</evidence>
<dbReference type="SUPFAM" id="SSF55154">
    <property type="entry name" value="CYTH-like phosphatases"/>
    <property type="match status" value="1"/>
</dbReference>
<evidence type="ECO:0000313" key="2">
    <source>
        <dbReference type="EMBL" id="SEI45729.1"/>
    </source>
</evidence>
<gene>
    <name evidence="2" type="ORF">SAMN05421831_102101</name>
</gene>
<organism evidence="2 3">
    <name type="scientific">Allopseudospirillum japonicum</name>
    <dbReference type="NCBI Taxonomy" id="64971"/>
    <lineage>
        <taxon>Bacteria</taxon>
        <taxon>Pseudomonadati</taxon>
        <taxon>Pseudomonadota</taxon>
        <taxon>Gammaproteobacteria</taxon>
        <taxon>Oceanospirillales</taxon>
        <taxon>Oceanospirillaceae</taxon>
        <taxon>Allopseudospirillum</taxon>
    </lineage>
</organism>